<dbReference type="AlphaFoldDB" id="A0A2V0Q9P1"/>
<reference evidence="2 3" key="1">
    <citation type="submission" date="2018-04" db="EMBL/GenBank/DDBJ databases">
        <title>Draft genome sequence of Pseudomonas syringae pv. actinidiae biovar 1 strains isolated from kiwifruit in Kagawa prefecture.</title>
        <authorList>
            <person name="Tabuchi M."/>
            <person name="Saito M."/>
            <person name="Fujiwara S."/>
            <person name="Sasa N."/>
            <person name="Akimitsu K."/>
            <person name="Gomi K."/>
            <person name="Konishi-Sugita S."/>
            <person name="Hamano K."/>
            <person name="Kataoka I."/>
        </authorList>
    </citation>
    <scope>NUCLEOTIDE SEQUENCE [LARGE SCALE GENOMIC DNA]</scope>
    <source>
        <strain evidence="2 3">MAFF212206</strain>
    </source>
</reference>
<name>A0A2V0Q9P1_PSESF</name>
<sequence length="51" mass="5318">MTRRAKGDESFGEPLAGKPTGNDGKQYVIAAAGHGSLGATLRDSVIALRLY</sequence>
<dbReference type="Proteomes" id="UP000247480">
    <property type="component" value="Unassembled WGS sequence"/>
</dbReference>
<organism evidence="2 3">
    <name type="scientific">Pseudomonas syringae pv. actinidiae</name>
    <dbReference type="NCBI Taxonomy" id="103796"/>
    <lineage>
        <taxon>Bacteria</taxon>
        <taxon>Pseudomonadati</taxon>
        <taxon>Pseudomonadota</taxon>
        <taxon>Gammaproteobacteria</taxon>
        <taxon>Pseudomonadales</taxon>
        <taxon>Pseudomonadaceae</taxon>
        <taxon>Pseudomonas</taxon>
        <taxon>Pseudomonas syringae</taxon>
    </lineage>
</organism>
<proteinExistence type="predicted"/>
<evidence type="ECO:0000256" key="1">
    <source>
        <dbReference type="SAM" id="MobiDB-lite"/>
    </source>
</evidence>
<dbReference type="RefSeq" id="WP_020350403.1">
    <property type="nucleotide sequence ID" value="NZ_AP019411.1"/>
</dbReference>
<comment type="caution">
    <text evidence="2">The sequence shown here is derived from an EMBL/GenBank/DDBJ whole genome shotgun (WGS) entry which is preliminary data.</text>
</comment>
<evidence type="ECO:0000313" key="2">
    <source>
        <dbReference type="EMBL" id="GBH09534.1"/>
    </source>
</evidence>
<protein>
    <submittedName>
        <fullName evidence="2">Glucose dehydrogenase</fullName>
    </submittedName>
</protein>
<gene>
    <name evidence="2" type="ORF">KPSA1_02932</name>
</gene>
<dbReference type="EMBL" id="BGJZ01000124">
    <property type="protein sequence ID" value="GBH09534.1"/>
    <property type="molecule type" value="Genomic_DNA"/>
</dbReference>
<accession>A0A2V0Q9P1</accession>
<evidence type="ECO:0000313" key="3">
    <source>
        <dbReference type="Proteomes" id="UP000247480"/>
    </source>
</evidence>
<feature type="region of interest" description="Disordered" evidence="1">
    <location>
        <begin position="1"/>
        <end position="24"/>
    </location>
</feature>